<evidence type="ECO:0000256" key="10">
    <source>
        <dbReference type="PIRSR" id="PIRSR001589-2"/>
    </source>
</evidence>
<keyword evidence="9" id="KW-0028">Amino-acid biosynthesis</keyword>
<dbReference type="Pfam" id="PF13537">
    <property type="entry name" value="GATase_7"/>
    <property type="match status" value="1"/>
</dbReference>
<comment type="pathway">
    <text evidence="1">Amino-acid biosynthesis; L-asparagine biosynthesis; L-asparagine from L-aspartate (L-Gln route): step 1/1.</text>
</comment>
<keyword evidence="6 9" id="KW-0061">Asparagine biosynthesis</keyword>
<evidence type="ECO:0000256" key="11">
    <source>
        <dbReference type="PIRSR" id="PIRSR001589-3"/>
    </source>
</evidence>
<dbReference type="PROSITE" id="PS51278">
    <property type="entry name" value="GATASE_TYPE_2"/>
    <property type="match status" value="1"/>
</dbReference>
<dbReference type="Proteomes" id="UP000028401">
    <property type="component" value="Unassembled WGS sequence"/>
</dbReference>
<feature type="binding site" evidence="10">
    <location>
        <begin position="354"/>
        <end position="355"/>
    </location>
    <ligand>
        <name>ATP</name>
        <dbReference type="ChEBI" id="CHEBI:30616"/>
    </ligand>
</feature>
<evidence type="ECO:0000313" key="14">
    <source>
        <dbReference type="Proteomes" id="UP000028401"/>
    </source>
</evidence>
<dbReference type="PANTHER" id="PTHR43284">
    <property type="entry name" value="ASPARAGINE SYNTHETASE (GLUTAMINE-HYDROLYZING)"/>
    <property type="match status" value="1"/>
</dbReference>
<dbReference type="CDD" id="cd00712">
    <property type="entry name" value="AsnB"/>
    <property type="match status" value="1"/>
</dbReference>
<proteinExistence type="inferred from homology"/>
<accession>A0A084A9P3</accession>
<comment type="similarity">
    <text evidence="2">Belongs to the asparagine synthetase family.</text>
</comment>
<dbReference type="EMBL" id="AZSI01000084">
    <property type="protein sequence ID" value="KEY62022.1"/>
    <property type="molecule type" value="Genomic_DNA"/>
</dbReference>
<dbReference type="GO" id="GO:0005829">
    <property type="term" value="C:cytosol"/>
    <property type="evidence" value="ECO:0007669"/>
    <property type="project" value="TreeGrafter"/>
</dbReference>
<comment type="catalytic activity">
    <reaction evidence="8">
        <text>L-aspartate + L-glutamine + ATP + H2O = L-asparagine + L-glutamate + AMP + diphosphate + H(+)</text>
        <dbReference type="Rhea" id="RHEA:12228"/>
        <dbReference type="ChEBI" id="CHEBI:15377"/>
        <dbReference type="ChEBI" id="CHEBI:15378"/>
        <dbReference type="ChEBI" id="CHEBI:29985"/>
        <dbReference type="ChEBI" id="CHEBI:29991"/>
        <dbReference type="ChEBI" id="CHEBI:30616"/>
        <dbReference type="ChEBI" id="CHEBI:33019"/>
        <dbReference type="ChEBI" id="CHEBI:58048"/>
        <dbReference type="ChEBI" id="CHEBI:58359"/>
        <dbReference type="ChEBI" id="CHEBI:456215"/>
        <dbReference type="EC" id="6.3.5.4"/>
    </reaction>
</comment>
<dbReference type="SUPFAM" id="SSF56235">
    <property type="entry name" value="N-terminal nucleophile aminohydrolases (Ntn hydrolases)"/>
    <property type="match status" value="1"/>
</dbReference>
<dbReference type="InterPro" id="IPR014729">
    <property type="entry name" value="Rossmann-like_a/b/a_fold"/>
</dbReference>
<evidence type="ECO:0000256" key="7">
    <source>
        <dbReference type="ARBA" id="ARBA00022962"/>
    </source>
</evidence>
<dbReference type="InterPro" id="IPR017932">
    <property type="entry name" value="GATase_2_dom"/>
</dbReference>
<evidence type="ECO:0000256" key="6">
    <source>
        <dbReference type="ARBA" id="ARBA00022888"/>
    </source>
</evidence>
<feature type="binding site" evidence="10">
    <location>
        <position position="99"/>
    </location>
    <ligand>
        <name>L-glutamine</name>
        <dbReference type="ChEBI" id="CHEBI:58359"/>
    </ligand>
</feature>
<reference evidence="13 14" key="1">
    <citation type="submission" date="2014-06" db="EMBL/GenBank/DDBJ databases">
        <title>Draft genome sequence of the putrescine producing strain Lactococcus lactis subsp cremoris GE214.</title>
        <authorList>
            <person name="Ladero V."/>
            <person name="Linares D.M."/>
            <person name="del Rio B."/>
            <person name="Mayo B."/>
            <person name="Martin M.C."/>
            <person name="Fernandez M."/>
            <person name="Alvarez M.A."/>
        </authorList>
    </citation>
    <scope>NUCLEOTIDE SEQUENCE [LARGE SCALE GENOMIC DNA]</scope>
    <source>
        <strain evidence="13 14">GE214</strain>
    </source>
</reference>
<dbReference type="InterPro" id="IPR001962">
    <property type="entry name" value="Asn_synthase"/>
</dbReference>
<keyword evidence="4 10" id="KW-0547">Nucleotide-binding</keyword>
<dbReference type="NCBIfam" id="TIGR01536">
    <property type="entry name" value="asn_synth_AEB"/>
    <property type="match status" value="1"/>
</dbReference>
<dbReference type="PANTHER" id="PTHR43284:SF1">
    <property type="entry name" value="ASPARAGINE SYNTHETASE"/>
    <property type="match status" value="1"/>
</dbReference>
<evidence type="ECO:0000256" key="3">
    <source>
        <dbReference type="ARBA" id="ARBA00012737"/>
    </source>
</evidence>
<dbReference type="SUPFAM" id="SSF52402">
    <property type="entry name" value="Adenine nucleotide alpha hydrolases-like"/>
    <property type="match status" value="1"/>
</dbReference>
<dbReference type="RefSeq" id="WP_021038007.1">
    <property type="nucleotide sequence ID" value="NZ_AZSI01000084.1"/>
</dbReference>
<evidence type="ECO:0000256" key="4">
    <source>
        <dbReference type="ARBA" id="ARBA00022741"/>
    </source>
</evidence>
<feature type="active site" description="For GATase activity" evidence="9">
    <location>
        <position position="2"/>
    </location>
</feature>
<dbReference type="GeneID" id="61110551"/>
<dbReference type="EC" id="6.3.5.4" evidence="3"/>
<evidence type="ECO:0000256" key="8">
    <source>
        <dbReference type="ARBA" id="ARBA00048741"/>
    </source>
</evidence>
<evidence type="ECO:0000256" key="5">
    <source>
        <dbReference type="ARBA" id="ARBA00022840"/>
    </source>
</evidence>
<dbReference type="InterPro" id="IPR051786">
    <property type="entry name" value="ASN_synthetase/amidase"/>
</dbReference>
<dbReference type="InterPro" id="IPR029055">
    <property type="entry name" value="Ntn_hydrolases_N"/>
</dbReference>
<dbReference type="AlphaFoldDB" id="A0A084A9P3"/>
<evidence type="ECO:0000256" key="2">
    <source>
        <dbReference type="ARBA" id="ARBA00005752"/>
    </source>
</evidence>
<dbReference type="CDD" id="cd01991">
    <property type="entry name" value="Asn_synthase_B_C"/>
    <property type="match status" value="1"/>
</dbReference>
<protein>
    <recommendedName>
        <fullName evidence="3">asparagine synthase (glutamine-hydrolyzing)</fullName>
        <ecNumber evidence="3">6.3.5.4</ecNumber>
    </recommendedName>
</protein>
<organism evidence="13 14">
    <name type="scientific">Lactococcus cremoris subsp. cremoris GE214</name>
    <dbReference type="NCBI Taxonomy" id="1415168"/>
    <lineage>
        <taxon>Bacteria</taxon>
        <taxon>Bacillati</taxon>
        <taxon>Bacillota</taxon>
        <taxon>Bacilli</taxon>
        <taxon>Lactobacillales</taxon>
        <taxon>Streptococcaceae</taxon>
        <taxon>Lactococcus</taxon>
        <taxon>Lactococcus cremoris subsp. cremoris</taxon>
    </lineage>
</organism>
<dbReference type="GO" id="GO:0006529">
    <property type="term" value="P:asparagine biosynthetic process"/>
    <property type="evidence" value="ECO:0007669"/>
    <property type="project" value="UniProtKB-KW"/>
</dbReference>
<evidence type="ECO:0000256" key="1">
    <source>
        <dbReference type="ARBA" id="ARBA00005187"/>
    </source>
</evidence>
<evidence type="ECO:0000259" key="12">
    <source>
        <dbReference type="PROSITE" id="PS51278"/>
    </source>
</evidence>
<name>A0A084A9P3_LACLC</name>
<feature type="site" description="Important for beta-aspartyl-AMP intermediate formation" evidence="11">
    <location>
        <position position="356"/>
    </location>
</feature>
<dbReference type="InterPro" id="IPR033738">
    <property type="entry name" value="AsnB_N"/>
</dbReference>
<keyword evidence="7 9" id="KW-0315">Glutamine amidotransferase</keyword>
<comment type="caution">
    <text evidence="13">The sequence shown here is derived from an EMBL/GenBank/DDBJ whole genome shotgun (WGS) entry which is preliminary data.</text>
</comment>
<dbReference type="Gene3D" id="3.60.20.10">
    <property type="entry name" value="Glutamine Phosphoribosylpyrophosphate, subunit 1, domain 1"/>
    <property type="match status" value="1"/>
</dbReference>
<keyword evidence="5 10" id="KW-0067">ATP-binding</keyword>
<evidence type="ECO:0000256" key="9">
    <source>
        <dbReference type="PIRSR" id="PIRSR001589-1"/>
    </source>
</evidence>
<feature type="domain" description="Glutamine amidotransferase type-2" evidence="12">
    <location>
        <begin position="2"/>
        <end position="212"/>
    </location>
</feature>
<gene>
    <name evidence="13" type="ORF">U725_01862</name>
</gene>
<sequence>MCGIVGFIDRMDQNDKSKTLEEMMDTIAHRGPSSSGEFIDEGAAIGFRRLSIIDLEGGDQPIFNEDKTKLITFNGEIYNFRELREDLISKGHDFTTHADTEVLLHGYEEYGVELLQKLRGMFAFVIWDREKQELFGARDHFGIKPLYYTQMNGTFMYGSEIKSFLKHPNFKKELNKEALKPYMTFQYSALDETFFKNVFRIKEGHYFTYKDGVLDIKPYWDMKVDEKDMSLEESIDLIDKTVLGSVDAHKFADVEVGAFVSSGVDSSYVASTLRPEHTYSIGFGQGTFNESKQAKQLTDMIGLNNTSREIHGDEAFKYFPQIQYYLDEPDSNPSCVPLFFLAELAARDVRVVMSGEGADELFAGYESYGFSTNSRAVRVFAEGLKKLPKSLRFSIARGIENKHFKGQKHLYESLAPAEDFFIGQAKVFDESESVELLKEEFQAAPTVKEIVGKTYKKAPEGSELRKMQYLDMHQWMPGDILLKADKMAMAHSLELRVPLLDIELMHTAEQIPSKFLLNEHNTKYAFRQAARRHLPEEWSNRKKLGFPVPIKDWLREEKYYKVVRQLFEQDFVAEFFDQEKLLKMLDDNFADKNDARRKLWTIYSFLTWYDVYFINNGEKPAVVNF</sequence>
<dbReference type="GO" id="GO:0004066">
    <property type="term" value="F:asparagine synthase (glutamine-hydrolyzing) activity"/>
    <property type="evidence" value="ECO:0007669"/>
    <property type="project" value="UniProtKB-EC"/>
</dbReference>
<dbReference type="PATRIC" id="fig|1415168.3.peg.1932"/>
<dbReference type="PIRSF" id="PIRSF001589">
    <property type="entry name" value="Asn_synthetase_glu-h"/>
    <property type="match status" value="1"/>
</dbReference>
<evidence type="ECO:0000313" key="13">
    <source>
        <dbReference type="EMBL" id="KEY62022.1"/>
    </source>
</evidence>
<dbReference type="Pfam" id="PF00733">
    <property type="entry name" value="Asn_synthase"/>
    <property type="match status" value="1"/>
</dbReference>
<feature type="binding site" evidence="10">
    <location>
        <position position="281"/>
    </location>
    <ligand>
        <name>ATP</name>
        <dbReference type="ChEBI" id="CHEBI:30616"/>
    </ligand>
</feature>
<dbReference type="GO" id="GO:0005524">
    <property type="term" value="F:ATP binding"/>
    <property type="evidence" value="ECO:0007669"/>
    <property type="project" value="UniProtKB-KW"/>
</dbReference>
<dbReference type="Gene3D" id="3.40.50.620">
    <property type="entry name" value="HUPs"/>
    <property type="match status" value="1"/>
</dbReference>
<dbReference type="InterPro" id="IPR006426">
    <property type="entry name" value="Asn_synth_AEB"/>
</dbReference>